<dbReference type="PANTHER" id="PTHR24347">
    <property type="entry name" value="SERINE/THREONINE-PROTEIN KINASE"/>
    <property type="match status" value="1"/>
</dbReference>
<dbReference type="EMBL" id="CAMXCT020006601">
    <property type="protein sequence ID" value="CAL1170148.1"/>
    <property type="molecule type" value="Genomic_DNA"/>
</dbReference>
<dbReference type="EMBL" id="CAMXCT030006601">
    <property type="protein sequence ID" value="CAL4804085.1"/>
    <property type="molecule type" value="Genomic_DNA"/>
</dbReference>
<evidence type="ECO:0000313" key="3">
    <source>
        <dbReference type="EMBL" id="CAI4016773.1"/>
    </source>
</evidence>
<dbReference type="Proteomes" id="UP001152797">
    <property type="component" value="Unassembled WGS sequence"/>
</dbReference>
<proteinExistence type="predicted"/>
<dbReference type="GO" id="GO:0004674">
    <property type="term" value="F:protein serine/threonine kinase activity"/>
    <property type="evidence" value="ECO:0007669"/>
    <property type="project" value="UniProtKB-KW"/>
</dbReference>
<dbReference type="InterPro" id="IPR000719">
    <property type="entry name" value="Prot_kinase_dom"/>
</dbReference>
<dbReference type="PROSITE" id="PS50011">
    <property type="entry name" value="PROTEIN_KINASE_DOM"/>
    <property type="match status" value="1"/>
</dbReference>
<dbReference type="Pfam" id="PF00069">
    <property type="entry name" value="Pkinase"/>
    <property type="match status" value="1"/>
</dbReference>
<evidence type="ECO:0000313" key="4">
    <source>
        <dbReference type="EMBL" id="CAL4804085.1"/>
    </source>
</evidence>
<dbReference type="EMBL" id="CAMXCT010006601">
    <property type="protein sequence ID" value="CAI4016773.1"/>
    <property type="molecule type" value="Genomic_DNA"/>
</dbReference>
<reference evidence="4 5" key="2">
    <citation type="submission" date="2024-05" db="EMBL/GenBank/DDBJ databases">
        <authorList>
            <person name="Chen Y."/>
            <person name="Shah S."/>
            <person name="Dougan E. K."/>
            <person name="Thang M."/>
            <person name="Chan C."/>
        </authorList>
    </citation>
    <scope>NUCLEOTIDE SEQUENCE [LARGE SCALE GENOMIC DNA]</scope>
</reference>
<dbReference type="SUPFAM" id="SSF56112">
    <property type="entry name" value="Protein kinase-like (PK-like)"/>
    <property type="match status" value="1"/>
</dbReference>
<reference evidence="3" key="1">
    <citation type="submission" date="2022-10" db="EMBL/GenBank/DDBJ databases">
        <authorList>
            <person name="Chen Y."/>
            <person name="Dougan E. K."/>
            <person name="Chan C."/>
            <person name="Rhodes N."/>
            <person name="Thang M."/>
        </authorList>
    </citation>
    <scope>NUCLEOTIDE SEQUENCE</scope>
</reference>
<sequence length="691" mass="77712">MPLRHTVLRGEAKPKPRNVPPLDCQGDRSNSKRATAAVSAERDAQRKVHDKGREEEPVDWVERKTVSDVRSGSKGMSRRSKAVPAQVADGNEDHSQSYPERIGSKESTGSNGRFKKQISRLSSKTALMSEDPTQQFGGTLRGYLDFLYREAEQQLMWEKLDAATNRLSTIQEAQDLERRPVVSLTSRNSISQMKSARTAAFETLEDEEAAKDPSHVRRHSQTSLDGRVRRQSAVVIEMTTEVPIGDEEGEEANTQGKPRDVQSKEPDQHPLKDQLTAKKVNINEVREILKHLEDLPRWLEEPLVSGSIPKPLIVAVADNNPDLVGLLIEFRADFSKPYDAPSSYKGWIKPGQSLLSCVSNRKGRFVGTMLADRLTKIEEMLTVQDAEQVIDDLDALEVGSSKSAFGAIAATWGTDELSKPRHTQGHPKGVYEVLEHLDDGDTSTVWGGVHLPTKVSVAIKIEVKSAEIEMWEEIDIMRRLRHPNICRLFETFESETQVFMVLELCLGRLYDSLAIKEDGGYAVCRSPRFLRQLVLAVACLHDRKICHRDVQLENFLLMKEDASLEEATPKLIDFTTAKDFSGGQVLVTKVCTPTYVAKEILSRKMEPYTEKVDIWSLGVVFFIMFCGHPPFWGETDFEILTKVKKGIWSFQPSTAWKGASKQGMDLIQKMIVPVAERYSAQDVLRHEFLLS</sequence>
<keyword evidence="4" id="KW-0418">Kinase</keyword>
<feature type="region of interest" description="Disordered" evidence="1">
    <location>
        <begin position="1"/>
        <end position="115"/>
    </location>
</feature>
<protein>
    <submittedName>
        <fullName evidence="4">Non-specific serine/threonine protein kinase</fullName>
    </submittedName>
</protein>
<dbReference type="OrthoDB" id="445216at2759"/>
<evidence type="ECO:0000259" key="2">
    <source>
        <dbReference type="PROSITE" id="PS50011"/>
    </source>
</evidence>
<dbReference type="Gene3D" id="3.30.200.20">
    <property type="entry name" value="Phosphorylase Kinase, domain 1"/>
    <property type="match status" value="1"/>
</dbReference>
<comment type="caution">
    <text evidence="3">The sequence shown here is derived from an EMBL/GenBank/DDBJ whole genome shotgun (WGS) entry which is preliminary data.</text>
</comment>
<feature type="region of interest" description="Disordered" evidence="1">
    <location>
        <begin position="240"/>
        <end position="272"/>
    </location>
</feature>
<gene>
    <name evidence="3" type="ORF">C1SCF055_LOCUS41475</name>
</gene>
<name>A0A9P1DXP0_9DINO</name>
<dbReference type="Gene3D" id="1.10.510.10">
    <property type="entry name" value="Transferase(Phosphotransferase) domain 1"/>
    <property type="match status" value="1"/>
</dbReference>
<dbReference type="GO" id="GO:0005524">
    <property type="term" value="F:ATP binding"/>
    <property type="evidence" value="ECO:0007669"/>
    <property type="project" value="InterPro"/>
</dbReference>
<feature type="domain" description="Protein kinase" evidence="2">
    <location>
        <begin position="431"/>
        <end position="689"/>
    </location>
</feature>
<keyword evidence="4" id="KW-0808">Transferase</keyword>
<dbReference type="AlphaFoldDB" id="A0A9P1DXP0"/>
<keyword evidence="4" id="KW-0723">Serine/threonine-protein kinase</keyword>
<keyword evidence="5" id="KW-1185">Reference proteome</keyword>
<evidence type="ECO:0000313" key="5">
    <source>
        <dbReference type="Proteomes" id="UP001152797"/>
    </source>
</evidence>
<feature type="compositionally biased region" description="Basic and acidic residues" evidence="1">
    <location>
        <begin position="257"/>
        <end position="272"/>
    </location>
</feature>
<accession>A0A9P1DXP0</accession>
<organism evidence="3">
    <name type="scientific">Cladocopium goreaui</name>
    <dbReference type="NCBI Taxonomy" id="2562237"/>
    <lineage>
        <taxon>Eukaryota</taxon>
        <taxon>Sar</taxon>
        <taxon>Alveolata</taxon>
        <taxon>Dinophyceae</taxon>
        <taxon>Suessiales</taxon>
        <taxon>Symbiodiniaceae</taxon>
        <taxon>Cladocopium</taxon>
    </lineage>
</organism>
<dbReference type="InterPro" id="IPR011009">
    <property type="entry name" value="Kinase-like_dom_sf"/>
</dbReference>
<feature type="compositionally biased region" description="Basic and acidic residues" evidence="1">
    <location>
        <begin position="40"/>
        <end position="67"/>
    </location>
</feature>
<evidence type="ECO:0000256" key="1">
    <source>
        <dbReference type="SAM" id="MobiDB-lite"/>
    </source>
</evidence>